<feature type="domain" description="DUF6017" evidence="2">
    <location>
        <begin position="209"/>
        <end position="322"/>
    </location>
</feature>
<evidence type="ECO:0000259" key="1">
    <source>
        <dbReference type="Pfam" id="PF06970"/>
    </source>
</evidence>
<protein>
    <submittedName>
        <fullName evidence="3">Replication initiator protein A</fullName>
    </submittedName>
</protein>
<dbReference type="RefSeq" id="WP_271190859.1">
    <property type="nucleotide sequence ID" value="NZ_CP115667.1"/>
</dbReference>
<name>A0ABY7QRB2_9FIRM</name>
<evidence type="ECO:0000313" key="4">
    <source>
        <dbReference type="Proteomes" id="UP001210339"/>
    </source>
</evidence>
<dbReference type="InterPro" id="IPR010724">
    <property type="entry name" value="RepA_N"/>
</dbReference>
<accession>A0ABY7QRB2</accession>
<dbReference type="Proteomes" id="UP001210339">
    <property type="component" value="Chromosome"/>
</dbReference>
<evidence type="ECO:0000259" key="2">
    <source>
        <dbReference type="Pfam" id="PF19481"/>
    </source>
</evidence>
<dbReference type="Pfam" id="PF06970">
    <property type="entry name" value="RepA_N"/>
    <property type="match status" value="1"/>
</dbReference>
<dbReference type="InterPro" id="IPR046059">
    <property type="entry name" value="DUF6017"/>
</dbReference>
<dbReference type="EMBL" id="CP115667">
    <property type="protein sequence ID" value="WBW49327.1"/>
    <property type="molecule type" value="Genomic_DNA"/>
</dbReference>
<evidence type="ECO:0000313" key="3">
    <source>
        <dbReference type="EMBL" id="WBW49327.1"/>
    </source>
</evidence>
<feature type="domain" description="Replication initiator A N-terminal" evidence="1">
    <location>
        <begin position="20"/>
        <end position="88"/>
    </location>
</feature>
<dbReference type="Pfam" id="PF19481">
    <property type="entry name" value="DUF6017"/>
    <property type="match status" value="1"/>
</dbReference>
<sequence length="335" mass="39316">MNKTANFYTMYNEVDYIRNTFYKFPKWLDYLNLAPTAKLTYMYILDRYEISIRNRWVDDNGNIYCYFNRDSLASKMQVSAKTITNNLKILEKENLLLSVQQGQGKPNRIYILLPSDDYLLTLLENYQDQVVEDDLDNYVDDDLLKGPQTVENTKKGKNYTSRKVNISPLEGKNLPPINNNINKTEVINNHSFFPNDSESKNEGMNDEESKFNNQLKKIKNLINYDDLVTIYPPDVVGEYFSIIVDTLTSANCTIKIKGQEKNIEVVKSQFWKLNSARVEEAMKRIKDNPQRVYDTTAYIRSVLYDVTLSTTNKYDQEVNYDFRRTEPGQFNRKRK</sequence>
<reference evidence="3 4" key="1">
    <citation type="submission" date="2023-01" db="EMBL/GenBank/DDBJ databases">
        <authorList>
            <person name="Lee S.H."/>
            <person name="Jung H.S."/>
            <person name="Yun J.U."/>
        </authorList>
    </citation>
    <scope>NUCLEOTIDE SEQUENCE [LARGE SCALE GENOMIC DNA]</scope>
    <source>
        <strain evidence="3 4">CBA3646</strain>
    </source>
</reference>
<keyword evidence="4" id="KW-1185">Reference proteome</keyword>
<organism evidence="3 4">
    <name type="scientific">Peptoniphilus equinus</name>
    <dbReference type="NCBI Taxonomy" id="3016343"/>
    <lineage>
        <taxon>Bacteria</taxon>
        <taxon>Bacillati</taxon>
        <taxon>Bacillota</taxon>
        <taxon>Tissierellia</taxon>
        <taxon>Tissierellales</taxon>
        <taxon>Peptoniphilaceae</taxon>
        <taxon>Peptoniphilus</taxon>
    </lineage>
</organism>
<dbReference type="SUPFAM" id="SSF46785">
    <property type="entry name" value="Winged helix' DNA-binding domain"/>
    <property type="match status" value="1"/>
</dbReference>
<gene>
    <name evidence="3" type="ORF">O6R05_04780</name>
</gene>
<dbReference type="InterPro" id="IPR036390">
    <property type="entry name" value="WH_DNA-bd_sf"/>
</dbReference>
<proteinExistence type="predicted"/>